<keyword evidence="2" id="KW-1185">Reference proteome</keyword>
<dbReference type="EMBL" id="CP021059">
    <property type="protein sequence ID" value="ARQ07538.1"/>
    <property type="molecule type" value="Genomic_DNA"/>
</dbReference>
<dbReference type="RefSeq" id="WP_086043091.1">
    <property type="nucleotide sequence ID" value="NZ_CBCRZA010000004.1"/>
</dbReference>
<dbReference type="AlphaFoldDB" id="A0A1W7AD51"/>
<name>A0A1W7AD51_9STAP</name>
<organism evidence="1 2">
    <name type="scientific">Macrococcoides canis</name>
    <dbReference type="NCBI Taxonomy" id="1855823"/>
    <lineage>
        <taxon>Bacteria</taxon>
        <taxon>Bacillati</taxon>
        <taxon>Bacillota</taxon>
        <taxon>Bacilli</taxon>
        <taxon>Bacillales</taxon>
        <taxon>Staphylococcaceae</taxon>
        <taxon>Macrococcoides</taxon>
    </lineage>
</organism>
<proteinExistence type="predicted"/>
<evidence type="ECO:0000313" key="2">
    <source>
        <dbReference type="Proteomes" id="UP000194154"/>
    </source>
</evidence>
<dbReference type="Proteomes" id="UP000194154">
    <property type="component" value="Chromosome"/>
</dbReference>
<protein>
    <recommendedName>
        <fullName evidence="3">DNA cytosine methyltransferase</fullName>
    </recommendedName>
</protein>
<accession>A0A1W7AD51</accession>
<gene>
    <name evidence="1" type="ORF">MCCS_19120</name>
</gene>
<reference evidence="1 2" key="1">
    <citation type="journal article" date="2017" name="Int. J. Syst. Evol. Microbiol.">
        <title>Macrococcus canis sp. nov., a skin bacterium associated with infections in dogs.</title>
        <authorList>
            <person name="Gobeli Brawand S."/>
            <person name="Cotting K."/>
            <person name="Gomez-Sanz E."/>
            <person name="Collaud A."/>
            <person name="Thomann A."/>
            <person name="Brodard I."/>
            <person name="Rodriguez-Campos S."/>
            <person name="Strauss C."/>
            <person name="Perreten V."/>
        </authorList>
    </citation>
    <scope>NUCLEOTIDE SEQUENCE [LARGE SCALE GENOMIC DNA]</scope>
    <source>
        <strain evidence="1 2">KM45013</strain>
    </source>
</reference>
<sequence>MKKLNVLIACEESQTVCKEFRKLGHNAFSCDILKSSGGHPEWHFNEDVFEIIENRGGKLENGDKHYINGKWDLMIAHPPCTYLAVSGARWFYHPEDKELPIEQRRPHPKFPNRVRDREEAVKFFMNLVNADIEKIAIENPVGTINTRYRKPDQIVQPYQFGDAASKSTCLWLKNLPLLKSTNIVDKGEFVVLSSGKRLPKWYSDALSKSKSTEERRTLRSKTFQGFAKAMATQWSKEDLYE</sequence>
<evidence type="ECO:0008006" key="3">
    <source>
        <dbReference type="Google" id="ProtNLM"/>
    </source>
</evidence>
<evidence type="ECO:0000313" key="1">
    <source>
        <dbReference type="EMBL" id="ARQ07538.1"/>
    </source>
</evidence>
<dbReference type="KEGG" id="mcak:MCCS_19120"/>
<dbReference type="STRING" id="1855823.MCCS_19120"/>
<dbReference type="GeneID" id="35296003"/>
<dbReference type="OrthoDB" id="9134166at2"/>